<comment type="caution">
    <text evidence="1">The sequence shown here is derived from an EMBL/GenBank/DDBJ whole genome shotgun (WGS) entry which is preliminary data.</text>
</comment>
<evidence type="ECO:0000313" key="2">
    <source>
        <dbReference type="Proteomes" id="UP001153365"/>
    </source>
</evidence>
<keyword evidence="2" id="KW-1185">Reference proteome</keyword>
<dbReference type="EMBL" id="CALTRL010005081">
    <property type="protein sequence ID" value="CAH7683991.1"/>
    <property type="molecule type" value="Genomic_DNA"/>
</dbReference>
<dbReference type="AlphaFoldDB" id="A0AAV0BDQ0"/>
<dbReference type="Proteomes" id="UP001153365">
    <property type="component" value="Unassembled WGS sequence"/>
</dbReference>
<evidence type="ECO:0000313" key="1">
    <source>
        <dbReference type="EMBL" id="CAH7683991.1"/>
    </source>
</evidence>
<accession>A0AAV0BDQ0</accession>
<proteinExistence type="predicted"/>
<organism evidence="1 2">
    <name type="scientific">Phakopsora pachyrhizi</name>
    <name type="common">Asian soybean rust disease fungus</name>
    <dbReference type="NCBI Taxonomy" id="170000"/>
    <lineage>
        <taxon>Eukaryota</taxon>
        <taxon>Fungi</taxon>
        <taxon>Dikarya</taxon>
        <taxon>Basidiomycota</taxon>
        <taxon>Pucciniomycotina</taxon>
        <taxon>Pucciniomycetes</taxon>
        <taxon>Pucciniales</taxon>
        <taxon>Phakopsoraceae</taxon>
        <taxon>Phakopsora</taxon>
    </lineage>
</organism>
<protein>
    <submittedName>
        <fullName evidence="1">Uncharacterized protein</fullName>
    </submittedName>
</protein>
<gene>
    <name evidence="1" type="ORF">PPACK8108_LOCUS17882</name>
</gene>
<reference evidence="1" key="1">
    <citation type="submission" date="2022-06" db="EMBL/GenBank/DDBJ databases">
        <authorList>
            <consortium name="SYNGENTA / RWTH Aachen University"/>
        </authorList>
    </citation>
    <scope>NUCLEOTIDE SEQUENCE</scope>
</reference>
<name>A0AAV0BDQ0_PHAPC</name>
<sequence length="127" mass="14524">MVFPTGKAPWTTERARRAWDLELLTESTQRSFINPSALILSTLHLINSVKRHNPRLNLSSTDRLQSCEETDRRPRGITDFVLNRMHRKLSQQSGSTDFEPQSDLITISLKVGIGTRPVEKTQWTCFG</sequence>